<dbReference type="Pfam" id="PF04654">
    <property type="entry name" value="DUF599"/>
    <property type="match status" value="2"/>
</dbReference>
<gene>
    <name evidence="2" type="primary">LOC123166609</name>
</gene>
<dbReference type="Gramene" id="TraesJUL7D03G04392530.3">
    <property type="protein sequence ID" value="TraesJUL7D03G04392530.3"/>
    <property type="gene ID" value="TraesJUL7D03G04392530"/>
</dbReference>
<evidence type="ECO:0000256" key="1">
    <source>
        <dbReference type="SAM" id="Phobius"/>
    </source>
</evidence>
<proteinExistence type="predicted"/>
<dbReference type="Gramene" id="TraesCS7D03G0491300.2">
    <property type="protein sequence ID" value="TraesCS7D03G0491300.2.CDS"/>
    <property type="gene ID" value="TraesCS7D03G0491300"/>
</dbReference>
<organism evidence="2">
    <name type="scientific">Triticum aestivum</name>
    <name type="common">Wheat</name>
    <dbReference type="NCBI Taxonomy" id="4565"/>
    <lineage>
        <taxon>Eukaryota</taxon>
        <taxon>Viridiplantae</taxon>
        <taxon>Streptophyta</taxon>
        <taxon>Embryophyta</taxon>
        <taxon>Tracheophyta</taxon>
        <taxon>Spermatophyta</taxon>
        <taxon>Magnoliopsida</taxon>
        <taxon>Liliopsida</taxon>
        <taxon>Poales</taxon>
        <taxon>Poaceae</taxon>
        <taxon>BOP clade</taxon>
        <taxon>Pooideae</taxon>
        <taxon>Triticodae</taxon>
        <taxon>Triticeae</taxon>
        <taxon>Triticinae</taxon>
        <taxon>Triticum</taxon>
    </lineage>
</organism>
<keyword evidence="1" id="KW-0812">Transmembrane</keyword>
<dbReference type="Gramene" id="TraesWEE_scaffold_072187_01G000100.1">
    <property type="protein sequence ID" value="TraesWEE_scaffold_072187_01G000100.1"/>
    <property type="gene ID" value="TraesWEE_scaffold_072187_01G000100"/>
</dbReference>
<dbReference type="OrthoDB" id="665451at2759"/>
<keyword evidence="3" id="KW-1185">Reference proteome</keyword>
<dbReference type="Gramene" id="TraesROB_scaffold_095359_01G000100.1">
    <property type="protein sequence ID" value="TraesROB_scaffold_095359_01G000100.1"/>
    <property type="gene ID" value="TraesROB_scaffold_095359_01G000100"/>
</dbReference>
<feature type="transmembrane region" description="Helical" evidence="1">
    <location>
        <begin position="140"/>
        <end position="161"/>
    </location>
</feature>
<dbReference type="EnsemblPlants" id="TraesCS7D02G220500.1">
    <property type="protein sequence ID" value="TraesCS7D02G220500.1"/>
    <property type="gene ID" value="TraesCS7D02G220500"/>
</dbReference>
<keyword evidence="1" id="KW-1133">Transmembrane helix</keyword>
<dbReference type="InterPro" id="IPR006747">
    <property type="entry name" value="DUF599"/>
</dbReference>
<feature type="transmembrane region" description="Helical" evidence="1">
    <location>
        <begin position="12"/>
        <end position="32"/>
    </location>
</feature>
<feature type="transmembrane region" description="Helical" evidence="1">
    <location>
        <begin position="200"/>
        <end position="228"/>
    </location>
</feature>
<keyword evidence="1" id="KW-0472">Membrane</keyword>
<reference evidence="2" key="2">
    <citation type="submission" date="2018-10" db="UniProtKB">
        <authorList>
            <consortium name="EnsemblPlants"/>
        </authorList>
    </citation>
    <scope>IDENTIFICATION</scope>
</reference>
<evidence type="ECO:0000313" key="3">
    <source>
        <dbReference type="Proteomes" id="UP000019116"/>
    </source>
</evidence>
<dbReference type="Gramene" id="TraesRN7D0100507800.2">
    <property type="protein sequence ID" value="TraesRN7D0100507800.2"/>
    <property type="gene ID" value="TraesRN7D0100507800"/>
</dbReference>
<accession>A0A3B6THC0</accession>
<dbReference type="PANTHER" id="PTHR31168:SF21">
    <property type="entry name" value="EMB|CAB89385.1"/>
    <property type="match status" value="1"/>
</dbReference>
<dbReference type="Proteomes" id="UP000019116">
    <property type="component" value="Chromosome 7D"/>
</dbReference>
<dbReference type="Gramene" id="TraesPARA_EIv1.0_2555240.3">
    <property type="protein sequence ID" value="TraesPARA_EIv1.0_2555240.3.CDS"/>
    <property type="gene ID" value="TraesPARA_EIv1.0_2555240"/>
</dbReference>
<dbReference type="Gramene" id="TraesCS7D02G220500.1">
    <property type="protein sequence ID" value="TraesCS7D02G220500.1"/>
    <property type="gene ID" value="TraesCS7D02G220500"/>
</dbReference>
<reference evidence="2" key="1">
    <citation type="submission" date="2018-08" db="EMBL/GenBank/DDBJ databases">
        <authorList>
            <person name="Rossello M."/>
        </authorList>
    </citation>
    <scope>NUCLEOTIDE SEQUENCE [LARGE SCALE GENOMIC DNA]</scope>
    <source>
        <strain evidence="2">cv. Chinese Spring</strain>
    </source>
</reference>
<name>A0A3B6THC0_WHEAT</name>
<sequence length="282" mass="30973">MMLDKGSLDLVLVPCGLVIMFGYHLILLYRILRHPAATVIGYENHNKLAWVRRMSQVTAAVPSLAGTMRTFLHLLSCSWQAAPEETGLALSVISSSIAASTNLASLSIALGSLIGAWVSSTSKVFMTELVYGDNSQATAAVKYISLLVCFLVSFTCFIHSARYYVQASFLVTTLDSDVPASYMQHAVIRGGNFWSMGLRALYFATTLLMWIFGPIPMFVCSVFMVFILHMLDSNSLPLHQYQFTVRKRPDQGALASILATSQPSPRNAIINNPILSPVTFFS</sequence>
<dbReference type="AlphaFoldDB" id="A0A3B6THC0"/>
<dbReference type="Gramene" id="TraesCAD_scaffold_074975_01G000100.1">
    <property type="protein sequence ID" value="TraesCAD_scaffold_074975_01G000100.1"/>
    <property type="gene ID" value="TraesCAD_scaffold_074975_01G000100"/>
</dbReference>
<evidence type="ECO:0000313" key="2">
    <source>
        <dbReference type="EnsemblPlants" id="TraesCS7D02G220500.1"/>
    </source>
</evidence>
<protein>
    <recommendedName>
        <fullName evidence="4">DUF599 domain-containing protein</fullName>
    </recommendedName>
</protein>
<dbReference type="PANTHER" id="PTHR31168">
    <property type="entry name" value="OS02G0292800 PROTEIN"/>
    <property type="match status" value="1"/>
</dbReference>
<dbReference type="Gramene" id="TraesCLE_scaffold_082342_01G000100.1">
    <property type="protein sequence ID" value="TraesCLE_scaffold_082342_01G000100.1"/>
    <property type="gene ID" value="TraesCLE_scaffold_082342_01G000100"/>
</dbReference>
<evidence type="ECO:0008006" key="4">
    <source>
        <dbReference type="Google" id="ProtNLM"/>
    </source>
</evidence>